<dbReference type="GO" id="GO:0005737">
    <property type="term" value="C:cytoplasm"/>
    <property type="evidence" value="ECO:0007669"/>
    <property type="project" value="UniProtKB-ARBA"/>
</dbReference>
<dbReference type="GO" id="GO:0071555">
    <property type="term" value="P:cell wall organization"/>
    <property type="evidence" value="ECO:0007669"/>
    <property type="project" value="UniProtKB-KW"/>
</dbReference>
<dbReference type="GO" id="GO:0009251">
    <property type="term" value="P:glucan catabolic process"/>
    <property type="evidence" value="ECO:0007669"/>
    <property type="project" value="TreeGrafter"/>
</dbReference>
<evidence type="ECO:0000256" key="1">
    <source>
        <dbReference type="ARBA" id="ARBA00005641"/>
    </source>
</evidence>
<evidence type="ECO:0000256" key="4">
    <source>
        <dbReference type="ARBA" id="ARBA00023316"/>
    </source>
</evidence>
<organism evidence="7 8">
    <name type="scientific">Piedraia hortae CBS 480.64</name>
    <dbReference type="NCBI Taxonomy" id="1314780"/>
    <lineage>
        <taxon>Eukaryota</taxon>
        <taxon>Fungi</taxon>
        <taxon>Dikarya</taxon>
        <taxon>Ascomycota</taxon>
        <taxon>Pezizomycotina</taxon>
        <taxon>Dothideomycetes</taxon>
        <taxon>Dothideomycetidae</taxon>
        <taxon>Capnodiales</taxon>
        <taxon>Piedraiaceae</taxon>
        <taxon>Piedraia</taxon>
    </lineage>
</organism>
<proteinExistence type="inferred from homology"/>
<dbReference type="InterPro" id="IPR017853">
    <property type="entry name" value="GH"/>
</dbReference>
<dbReference type="Proteomes" id="UP000799421">
    <property type="component" value="Unassembled WGS sequence"/>
</dbReference>
<reference evidence="7" key="1">
    <citation type="journal article" date="2020" name="Stud. Mycol.">
        <title>101 Dothideomycetes genomes: a test case for predicting lifestyles and emergence of pathogens.</title>
        <authorList>
            <person name="Haridas S."/>
            <person name="Albert R."/>
            <person name="Binder M."/>
            <person name="Bloem J."/>
            <person name="Labutti K."/>
            <person name="Salamov A."/>
            <person name="Andreopoulos B."/>
            <person name="Baker S."/>
            <person name="Barry K."/>
            <person name="Bills G."/>
            <person name="Bluhm B."/>
            <person name="Cannon C."/>
            <person name="Castanera R."/>
            <person name="Culley D."/>
            <person name="Daum C."/>
            <person name="Ezra D."/>
            <person name="Gonzalez J."/>
            <person name="Henrissat B."/>
            <person name="Kuo A."/>
            <person name="Liang C."/>
            <person name="Lipzen A."/>
            <person name="Lutzoni F."/>
            <person name="Magnuson J."/>
            <person name="Mondo S."/>
            <person name="Nolan M."/>
            <person name="Ohm R."/>
            <person name="Pangilinan J."/>
            <person name="Park H.-J."/>
            <person name="Ramirez L."/>
            <person name="Alfaro M."/>
            <person name="Sun H."/>
            <person name="Tritt A."/>
            <person name="Yoshinaga Y."/>
            <person name="Zwiers L.-H."/>
            <person name="Turgeon B."/>
            <person name="Goodwin S."/>
            <person name="Spatafora J."/>
            <person name="Crous P."/>
            <person name="Grigoriev I."/>
        </authorList>
    </citation>
    <scope>NUCLEOTIDE SEQUENCE</scope>
    <source>
        <strain evidence="7">CBS 480.64</strain>
    </source>
</reference>
<dbReference type="GO" id="GO:0009986">
    <property type="term" value="C:cell surface"/>
    <property type="evidence" value="ECO:0007669"/>
    <property type="project" value="TreeGrafter"/>
</dbReference>
<dbReference type="GO" id="GO:0005576">
    <property type="term" value="C:extracellular region"/>
    <property type="evidence" value="ECO:0007669"/>
    <property type="project" value="TreeGrafter"/>
</dbReference>
<keyword evidence="3 5" id="KW-0326">Glycosidase</keyword>
<dbReference type="OrthoDB" id="1887033at2759"/>
<dbReference type="PANTHER" id="PTHR31297">
    <property type="entry name" value="GLUCAN ENDO-1,6-BETA-GLUCOSIDASE B"/>
    <property type="match status" value="1"/>
</dbReference>
<dbReference type="EMBL" id="MU005978">
    <property type="protein sequence ID" value="KAF2860767.1"/>
    <property type="molecule type" value="Genomic_DNA"/>
</dbReference>
<accession>A0A6A7C0L7</accession>
<evidence type="ECO:0000256" key="2">
    <source>
        <dbReference type="ARBA" id="ARBA00022801"/>
    </source>
</evidence>
<evidence type="ECO:0000313" key="7">
    <source>
        <dbReference type="EMBL" id="KAF2860767.1"/>
    </source>
</evidence>
<keyword evidence="2 5" id="KW-0378">Hydrolase</keyword>
<dbReference type="InterPro" id="IPR001547">
    <property type="entry name" value="Glyco_hydro_5"/>
</dbReference>
<name>A0A6A7C0L7_9PEZI</name>
<feature type="domain" description="Glycoside hydrolase family 5" evidence="6">
    <location>
        <begin position="63"/>
        <end position="357"/>
    </location>
</feature>
<dbReference type="Pfam" id="PF00150">
    <property type="entry name" value="Cellulase"/>
    <property type="match status" value="1"/>
</dbReference>
<evidence type="ECO:0000256" key="5">
    <source>
        <dbReference type="RuleBase" id="RU361153"/>
    </source>
</evidence>
<protein>
    <submittedName>
        <fullName evidence="7">Glycoside hydrolase family 5 protein</fullName>
    </submittedName>
</protein>
<dbReference type="GO" id="GO:0046557">
    <property type="term" value="F:glucan endo-1,6-beta-glucosidase activity"/>
    <property type="evidence" value="ECO:0007669"/>
    <property type="project" value="TreeGrafter"/>
</dbReference>
<dbReference type="InterPro" id="IPR050386">
    <property type="entry name" value="Glycosyl_hydrolase_5"/>
</dbReference>
<evidence type="ECO:0000313" key="8">
    <source>
        <dbReference type="Proteomes" id="UP000799421"/>
    </source>
</evidence>
<dbReference type="AlphaFoldDB" id="A0A6A7C0L7"/>
<keyword evidence="8" id="KW-1185">Reference proteome</keyword>
<gene>
    <name evidence="7" type="ORF">K470DRAFT_216454</name>
</gene>
<evidence type="ECO:0000256" key="3">
    <source>
        <dbReference type="ARBA" id="ARBA00023295"/>
    </source>
</evidence>
<dbReference type="Gene3D" id="3.20.20.80">
    <property type="entry name" value="Glycosidases"/>
    <property type="match status" value="1"/>
</dbReference>
<comment type="similarity">
    <text evidence="1 5">Belongs to the glycosyl hydrolase 5 (cellulase A) family.</text>
</comment>
<dbReference type="FunFam" id="3.20.20.80:FF:000100">
    <property type="entry name" value="Glycoside hydrolase superfamily"/>
    <property type="match status" value="1"/>
</dbReference>
<dbReference type="SUPFAM" id="SSF51445">
    <property type="entry name" value="(Trans)glycosidases"/>
    <property type="match status" value="1"/>
</dbReference>
<sequence>MQDGPASIQPATIAEVVRFRYHHGANLGSVFILEKWLTGCMFEKDCKGSSEHAAAEYMVEKYGMEHARNRFEKHWREYVSDADLDWLRDVARCTTVRLPIGYFTLGSHVCQGTQFNKVGGVYDNAWSFVKELVQRCNQRGIGVLIDLHGLPGGANCQEHSGTNSGKAEFWHDPGCRDKATKCLVFIAQEVKNMEGVAGVQIINEADWNAHGMYEWYDSAIDELANVDPTIPIYVSDAWNLKHAISWVQAKNRAGVHWNPIVIDTHLYWCFGDENKKKSPQQISKEPWDKLGPLRGKHDSVVEKGAASAVVGEYSCVLGEETWANSGGAPKEQMVREFGNAQSRAYQAHSAGCFFWTYRMDWMPGGEWGFKQMTEQQAIVPPPWLTISPQEVQQLIAKAQGEQGQRKEACVNGHIHWWDTNHPGQYEHWRYEQGWDVGYADAMAFFSLRSNMGLQGGDKIGMFDLWVLKRLRDSGQGGKFVWEFETGLRQGVAAFYDSIGMQTPK</sequence>
<dbReference type="PANTHER" id="PTHR31297:SF43">
    <property type="entry name" value="GLUCAN 1,3-BETA-GLUCOSIDASE 3"/>
    <property type="match status" value="1"/>
</dbReference>
<evidence type="ECO:0000259" key="6">
    <source>
        <dbReference type="Pfam" id="PF00150"/>
    </source>
</evidence>
<keyword evidence="4" id="KW-0961">Cell wall biogenesis/degradation</keyword>